<dbReference type="GO" id="GO:0005351">
    <property type="term" value="F:carbohydrate:proton symporter activity"/>
    <property type="evidence" value="ECO:0007669"/>
    <property type="project" value="TreeGrafter"/>
</dbReference>
<keyword evidence="5 9" id="KW-0812">Transmembrane</keyword>
<keyword evidence="4" id="KW-0762">Sugar transport</keyword>
<accession>A0AAN6I1K6</accession>
<feature type="transmembrane region" description="Helical" evidence="9">
    <location>
        <begin position="156"/>
        <end position="174"/>
    </location>
</feature>
<evidence type="ECO:0000256" key="7">
    <source>
        <dbReference type="ARBA" id="ARBA00023136"/>
    </source>
</evidence>
<dbReference type="Pfam" id="PF00083">
    <property type="entry name" value="Sugar_tr"/>
    <property type="match status" value="1"/>
</dbReference>
<feature type="transmembrane region" description="Helical" evidence="9">
    <location>
        <begin position="400"/>
        <end position="422"/>
    </location>
</feature>
<evidence type="ECO:0000256" key="8">
    <source>
        <dbReference type="RuleBase" id="RU003346"/>
    </source>
</evidence>
<feature type="transmembrane region" description="Helical" evidence="9">
    <location>
        <begin position="180"/>
        <end position="201"/>
    </location>
</feature>
<keyword evidence="6 9" id="KW-1133">Transmembrane helix</keyword>
<evidence type="ECO:0000259" key="10">
    <source>
        <dbReference type="PROSITE" id="PS50850"/>
    </source>
</evidence>
<dbReference type="InterPro" id="IPR003663">
    <property type="entry name" value="Sugar/inositol_transpt"/>
</dbReference>
<keyword evidence="3 8" id="KW-0813">Transport</keyword>
<dbReference type="PANTHER" id="PTHR48022:SF5">
    <property type="entry name" value="ALPHA-GLUCOSIDES PERMEASE MPH2-RELATED"/>
    <property type="match status" value="1"/>
</dbReference>
<dbReference type="AlphaFoldDB" id="A0AAN6I1K6"/>
<evidence type="ECO:0000256" key="2">
    <source>
        <dbReference type="ARBA" id="ARBA00010992"/>
    </source>
</evidence>
<evidence type="ECO:0000313" key="12">
    <source>
        <dbReference type="Proteomes" id="UP000738402"/>
    </source>
</evidence>
<dbReference type="InterPro" id="IPR050360">
    <property type="entry name" value="MFS_Sugar_Transporters"/>
</dbReference>
<dbReference type="FunFam" id="1.20.1250.20:FF:000254">
    <property type="entry name" value="MAL31p Maltose permease"/>
    <property type="match status" value="1"/>
</dbReference>
<dbReference type="NCBIfam" id="TIGR00879">
    <property type="entry name" value="SP"/>
    <property type="match status" value="1"/>
</dbReference>
<evidence type="ECO:0000313" key="11">
    <source>
        <dbReference type="EMBL" id="KAG7728136.1"/>
    </source>
</evidence>
<dbReference type="InterPro" id="IPR020846">
    <property type="entry name" value="MFS_dom"/>
</dbReference>
<comment type="subcellular location">
    <subcellularLocation>
        <location evidence="1">Membrane</location>
        <topology evidence="1">Multi-pass membrane protein</topology>
    </subcellularLocation>
</comment>
<proteinExistence type="inferred from homology"/>
<dbReference type="EMBL" id="JAHLUH010000005">
    <property type="protein sequence ID" value="KAG7728136.1"/>
    <property type="molecule type" value="Genomic_DNA"/>
</dbReference>
<feature type="domain" description="Major facilitator superfamily (MFS) profile" evidence="10">
    <location>
        <begin position="77"/>
        <end position="524"/>
    </location>
</feature>
<dbReference type="InterPro" id="IPR005828">
    <property type="entry name" value="MFS_sugar_transport-like"/>
</dbReference>
<reference evidence="11" key="1">
    <citation type="journal article" date="2021" name="G3 (Bethesda)">
        <title>Genomic diversity, chromosomal rearrangements, and interspecies hybridization in the ogataea polymorpha species complex.</title>
        <authorList>
            <person name="Hanson S.J."/>
            <person name="Cinneide E.O."/>
            <person name="Salzberg L.I."/>
            <person name="Wolfe K.H."/>
            <person name="McGowan J."/>
            <person name="Fitzpatrick D.A."/>
            <person name="Matlin K."/>
        </authorList>
    </citation>
    <scope>NUCLEOTIDE SEQUENCE</scope>
    <source>
        <strain evidence="11">83-405-1</strain>
    </source>
</reference>
<comment type="caution">
    <text evidence="11">The sequence shown here is derived from an EMBL/GenBank/DDBJ whole genome shotgun (WGS) entry which is preliminary data.</text>
</comment>
<protein>
    <recommendedName>
        <fullName evidence="10">Major facilitator superfamily (MFS) profile domain-containing protein</fullName>
    </recommendedName>
</protein>
<keyword evidence="7 9" id="KW-0472">Membrane</keyword>
<dbReference type="InterPro" id="IPR036259">
    <property type="entry name" value="MFS_trans_sf"/>
</dbReference>
<feature type="transmembrane region" description="Helical" evidence="9">
    <location>
        <begin position="339"/>
        <end position="363"/>
    </location>
</feature>
<dbReference type="PROSITE" id="PS50850">
    <property type="entry name" value="MFS"/>
    <property type="match status" value="1"/>
</dbReference>
<gene>
    <name evidence="11" type="ORF">KL933_002262</name>
</gene>
<name>A0AAN6I1K6_9ASCO</name>
<dbReference type="Proteomes" id="UP000738402">
    <property type="component" value="Unassembled WGS sequence"/>
</dbReference>
<feature type="transmembrane region" description="Helical" evidence="9">
    <location>
        <begin position="502"/>
        <end position="518"/>
    </location>
</feature>
<evidence type="ECO:0000256" key="3">
    <source>
        <dbReference type="ARBA" id="ARBA00022448"/>
    </source>
</evidence>
<feature type="transmembrane region" description="Helical" evidence="9">
    <location>
        <begin position="428"/>
        <end position="452"/>
    </location>
</feature>
<feature type="transmembrane region" description="Helical" evidence="9">
    <location>
        <begin position="246"/>
        <end position="265"/>
    </location>
</feature>
<dbReference type="SUPFAM" id="SSF103473">
    <property type="entry name" value="MFS general substrate transporter"/>
    <property type="match status" value="1"/>
</dbReference>
<evidence type="ECO:0000256" key="1">
    <source>
        <dbReference type="ARBA" id="ARBA00004141"/>
    </source>
</evidence>
<dbReference type="GO" id="GO:0016020">
    <property type="term" value="C:membrane"/>
    <property type="evidence" value="ECO:0007669"/>
    <property type="project" value="UniProtKB-SubCell"/>
</dbReference>
<sequence>MTEFVENIEKPEEVEVIPDITKKVNTLSDSSDDGSGALNDYIARFVEISTNAQSNEKKEKQMSLKEGLKTFPKAAGWSIVLSTAIIMEGYDTQLLTSLYSMQPFAKKYGKYYPHLDEYQVPAKWQTSLSMSTYVGEIIGLYIAGLVAEKWGYRRTLMCFMAAVVGLIFIIFFAVDVQMLLAGELLCGIVWGAFQTLTVSYASEVCPVVLRVYLTTYVNACWVIGQLLAACLMRGTMTMTNQWSYRIPFAIQWIWPVPIVIGIYLAPESPWWLVKKNRDAEAKKSIMRLLSPNQEVPDVAPLAEAMLNKMQLTIKEESSKVSNVSYLDCFKHGNFRRTRIASMIWLIQNITGSVLMGYSTYFYIQAGLDKSMSFTFSIIQYALGLLGTLASWLLSQKLGRFDIFFLGLSTNTCILIIVGGLGFSSAKSASWAIGSLLLVFTFVYDSSIGPITYCTVAEIPSSTVRAKTVALARNWYNLSQIPVSIVTPYMLNPTAWNWKAKSAWLWAGLSVLSLVYVWFEFPETRGRTYAELDILFNNGTRARDFKSTQVETFNPDEMLKKLNNEDIIQVVDGDLKAGTTTAKV</sequence>
<dbReference type="Gene3D" id="1.20.1250.20">
    <property type="entry name" value="MFS general substrate transporter like domains"/>
    <property type="match status" value="1"/>
</dbReference>
<comment type="similarity">
    <text evidence="2 8">Belongs to the major facilitator superfamily. Sugar transporter (TC 2.A.1.1) family.</text>
</comment>
<organism evidence="11 12">
    <name type="scientific">Ogataea haglerorum</name>
    <dbReference type="NCBI Taxonomy" id="1937702"/>
    <lineage>
        <taxon>Eukaryota</taxon>
        <taxon>Fungi</taxon>
        <taxon>Dikarya</taxon>
        <taxon>Ascomycota</taxon>
        <taxon>Saccharomycotina</taxon>
        <taxon>Pichiomycetes</taxon>
        <taxon>Pichiales</taxon>
        <taxon>Pichiaceae</taxon>
        <taxon>Ogataea</taxon>
    </lineage>
</organism>
<evidence type="ECO:0000256" key="9">
    <source>
        <dbReference type="SAM" id="Phobius"/>
    </source>
</evidence>
<evidence type="ECO:0000256" key="5">
    <source>
        <dbReference type="ARBA" id="ARBA00022692"/>
    </source>
</evidence>
<dbReference type="PANTHER" id="PTHR48022">
    <property type="entry name" value="PLASTIDIC GLUCOSE TRANSPORTER 4"/>
    <property type="match status" value="1"/>
</dbReference>
<feature type="transmembrane region" description="Helical" evidence="9">
    <location>
        <begin position="473"/>
        <end position="490"/>
    </location>
</feature>
<evidence type="ECO:0000256" key="6">
    <source>
        <dbReference type="ARBA" id="ARBA00022989"/>
    </source>
</evidence>
<feature type="transmembrane region" description="Helical" evidence="9">
    <location>
        <begin position="375"/>
        <end position="393"/>
    </location>
</feature>
<evidence type="ECO:0000256" key="4">
    <source>
        <dbReference type="ARBA" id="ARBA00022597"/>
    </source>
</evidence>
<feature type="transmembrane region" description="Helical" evidence="9">
    <location>
        <begin position="213"/>
        <end position="234"/>
    </location>
</feature>